<evidence type="ECO:0000256" key="1">
    <source>
        <dbReference type="SAM" id="MobiDB-lite"/>
    </source>
</evidence>
<dbReference type="Proteomes" id="UP000436088">
    <property type="component" value="Unassembled WGS sequence"/>
</dbReference>
<feature type="compositionally biased region" description="Low complexity" evidence="1">
    <location>
        <begin position="14"/>
        <end position="31"/>
    </location>
</feature>
<organism evidence="2 3">
    <name type="scientific">Hibiscus syriacus</name>
    <name type="common">Rose of Sharon</name>
    <dbReference type="NCBI Taxonomy" id="106335"/>
    <lineage>
        <taxon>Eukaryota</taxon>
        <taxon>Viridiplantae</taxon>
        <taxon>Streptophyta</taxon>
        <taxon>Embryophyta</taxon>
        <taxon>Tracheophyta</taxon>
        <taxon>Spermatophyta</taxon>
        <taxon>Magnoliopsida</taxon>
        <taxon>eudicotyledons</taxon>
        <taxon>Gunneridae</taxon>
        <taxon>Pentapetalae</taxon>
        <taxon>rosids</taxon>
        <taxon>malvids</taxon>
        <taxon>Malvales</taxon>
        <taxon>Malvaceae</taxon>
        <taxon>Malvoideae</taxon>
        <taxon>Hibiscus</taxon>
    </lineage>
</organism>
<dbReference type="EMBL" id="VEPZ02000948">
    <property type="protein sequence ID" value="KAE8708189.1"/>
    <property type="molecule type" value="Genomic_DNA"/>
</dbReference>
<keyword evidence="3" id="KW-1185">Reference proteome</keyword>
<accession>A0A6A3AZG2</accession>
<dbReference type="AlphaFoldDB" id="A0A6A3AZG2"/>
<feature type="compositionally biased region" description="Basic residues" evidence="1">
    <location>
        <begin position="1"/>
        <end position="11"/>
    </location>
</feature>
<evidence type="ECO:0000313" key="3">
    <source>
        <dbReference type="Proteomes" id="UP000436088"/>
    </source>
</evidence>
<protein>
    <submittedName>
        <fullName evidence="2">Ubiquitin-conjugating enzyme E2 22</fullName>
    </submittedName>
</protein>
<dbReference type="Gene3D" id="3.10.110.10">
    <property type="entry name" value="Ubiquitin Conjugating Enzyme"/>
    <property type="match status" value="1"/>
</dbReference>
<dbReference type="SUPFAM" id="SSF54495">
    <property type="entry name" value="UBC-like"/>
    <property type="match status" value="1"/>
</dbReference>
<feature type="region of interest" description="Disordered" evidence="1">
    <location>
        <begin position="1"/>
        <end position="31"/>
    </location>
</feature>
<reference evidence="2" key="1">
    <citation type="submission" date="2019-09" db="EMBL/GenBank/DDBJ databases">
        <title>Draft genome information of white flower Hibiscus syriacus.</title>
        <authorList>
            <person name="Kim Y.-M."/>
        </authorList>
    </citation>
    <scope>NUCLEOTIDE SEQUENCE [LARGE SCALE GENOMIC DNA]</scope>
    <source>
        <strain evidence="2">YM2019G1</strain>
    </source>
</reference>
<gene>
    <name evidence="2" type="ORF">F3Y22_tig00110348pilonHSYRG00023</name>
</gene>
<sequence>MSSRRGSKPKKLGSSNSKAINSPSSSTTSSSKQFLETFINYKSSPASSSARSKPQYIYYENLLVDDDRSKENVTVIVRFRPLSQREIRLGEEIACSCVSPFHGFHIDWVGDKMLLRCPHLLQGKEGERERKKQEEEIESEKSISKKIKLSTPNEKSQFDIAFSVSDVKDTYKDAALEPKWKAFQTVIFLERAFLLGLLFFPHHAGTPYENGVFRMKLLLSRDFPHSPPKEQVFRCLLIEPFPESTLNELAGKMLLENYDQYARHARLYTGIHAKPKPKFKSGAIWESTTALNVEQHNTSILNVEQKNAASVAELSLNVGLHG</sequence>
<proteinExistence type="predicted"/>
<evidence type="ECO:0000313" key="2">
    <source>
        <dbReference type="EMBL" id="KAE8708189.1"/>
    </source>
</evidence>
<name>A0A6A3AZG2_HIBSY</name>
<comment type="caution">
    <text evidence="2">The sequence shown here is derived from an EMBL/GenBank/DDBJ whole genome shotgun (WGS) entry which is preliminary data.</text>
</comment>
<dbReference type="InterPro" id="IPR016135">
    <property type="entry name" value="UBQ-conjugating_enzyme/RWD"/>
</dbReference>